<sequence>MEKINTNESPLSIQEWNQKVGLEHLSRLKEMFNRDPDEEFEKYLESLSKGKIKGVIYYVAGIEKARHEKRFRTLEYHEKKAVRKAVLDLWVDLNSIPKDLL</sequence>
<keyword evidence="2" id="KW-1185">Reference proteome</keyword>
<accession>A0ABN4H3S0</accession>
<protein>
    <submittedName>
        <fullName evidence="1">Uncharacterized protein</fullName>
    </submittedName>
</protein>
<dbReference type="RefSeq" id="WP_048615824.1">
    <property type="nucleotide sequence ID" value="NZ_CABMLM010000001.1"/>
</dbReference>
<dbReference type="EMBL" id="CP011975">
    <property type="protein sequence ID" value="AKP32141.1"/>
    <property type="molecule type" value="Genomic_DNA"/>
</dbReference>
<dbReference type="Proteomes" id="UP000069914">
    <property type="component" value="Chromosome"/>
</dbReference>
<proteinExistence type="predicted"/>
<reference evidence="1 2" key="1">
    <citation type="journal article" date="2015" name="Genome Announc.">
        <title>De Novo Genome Sequence of Yersinia aleksiciae Y159T.</title>
        <authorList>
            <person name="Sprague L.D."/>
            <person name="Neubauer H."/>
        </authorList>
    </citation>
    <scope>NUCLEOTIDE SEQUENCE [LARGE SCALE GENOMIC DNA]</scope>
    <source>
        <strain evidence="1 2">159</strain>
    </source>
</reference>
<evidence type="ECO:0000313" key="2">
    <source>
        <dbReference type="Proteomes" id="UP000069914"/>
    </source>
</evidence>
<dbReference type="GeneID" id="61900886"/>
<evidence type="ECO:0000313" key="1">
    <source>
        <dbReference type="EMBL" id="AKP32141.1"/>
    </source>
</evidence>
<gene>
    <name evidence="1" type="ORF">ACZ76_00510</name>
</gene>
<name>A0ABN4H3S0_YERAE</name>
<organism evidence="1 2">
    <name type="scientific">Yersinia aleksiciae</name>
    <dbReference type="NCBI Taxonomy" id="263819"/>
    <lineage>
        <taxon>Bacteria</taxon>
        <taxon>Pseudomonadati</taxon>
        <taxon>Pseudomonadota</taxon>
        <taxon>Gammaproteobacteria</taxon>
        <taxon>Enterobacterales</taxon>
        <taxon>Yersiniaceae</taxon>
        <taxon>Yersinia</taxon>
    </lineage>
</organism>